<evidence type="ECO:0000313" key="6">
    <source>
        <dbReference type="EMBL" id="OQA54320.1"/>
    </source>
</evidence>
<keyword evidence="4" id="KW-0676">Redox-active center</keyword>
<dbReference type="InterPro" id="IPR036249">
    <property type="entry name" value="Thioredoxin-like_sf"/>
</dbReference>
<organism evidence="6">
    <name type="scientific">Candidatus Atribacter allofermentans</name>
    <dbReference type="NCBI Taxonomy" id="1852833"/>
    <lineage>
        <taxon>Bacteria</taxon>
        <taxon>Pseudomonadati</taxon>
        <taxon>Atribacterota</taxon>
        <taxon>Atribacteria</taxon>
        <taxon>Atribacterales</taxon>
        <taxon>Atribacteraceae</taxon>
        <taxon>Atribacter</taxon>
    </lineage>
</organism>
<dbReference type="PROSITE" id="PS51352">
    <property type="entry name" value="THIOREDOXIN_2"/>
    <property type="match status" value="1"/>
</dbReference>
<name>A0A1V5SIF2_9BACT</name>
<dbReference type="Gene3D" id="3.40.30.10">
    <property type="entry name" value="Glutaredoxin"/>
    <property type="match status" value="1"/>
</dbReference>
<accession>A0A1V5SIF2</accession>
<reference evidence="6" key="1">
    <citation type="submission" date="2017-02" db="EMBL/GenBank/DDBJ databases">
        <title>Delving into the versatile metabolic prowess of the omnipresent phylum Bacteroidetes.</title>
        <authorList>
            <person name="Nobu M.K."/>
            <person name="Mei R."/>
            <person name="Narihiro T."/>
            <person name="Kuroda K."/>
            <person name="Liu W.-T."/>
        </authorList>
    </citation>
    <scope>NUCLEOTIDE SEQUENCE</scope>
    <source>
        <strain evidence="6">ADurb.Bin276</strain>
    </source>
</reference>
<dbReference type="CDD" id="cd02966">
    <property type="entry name" value="TlpA_like_family"/>
    <property type="match status" value="1"/>
</dbReference>
<comment type="caution">
    <text evidence="6">The sequence shown here is derived from an EMBL/GenBank/DDBJ whole genome shotgun (WGS) entry which is preliminary data.</text>
</comment>
<evidence type="ECO:0000256" key="1">
    <source>
        <dbReference type="ARBA" id="ARBA00004196"/>
    </source>
</evidence>
<dbReference type="GO" id="GO:0030313">
    <property type="term" value="C:cell envelope"/>
    <property type="evidence" value="ECO:0007669"/>
    <property type="project" value="UniProtKB-SubCell"/>
</dbReference>
<dbReference type="GO" id="GO:0017004">
    <property type="term" value="P:cytochrome complex assembly"/>
    <property type="evidence" value="ECO:0007669"/>
    <property type="project" value="UniProtKB-KW"/>
</dbReference>
<dbReference type="PANTHER" id="PTHR42852:SF6">
    <property type="entry name" value="THIOL:DISULFIDE INTERCHANGE PROTEIN DSBE"/>
    <property type="match status" value="1"/>
</dbReference>
<feature type="domain" description="Thioredoxin" evidence="5">
    <location>
        <begin position="23"/>
        <end position="162"/>
    </location>
</feature>
<protein>
    <submittedName>
        <fullName evidence="6">Thiol-disulfide oxidoreductase ResA</fullName>
    </submittedName>
</protein>
<dbReference type="InterPro" id="IPR013766">
    <property type="entry name" value="Thioredoxin_domain"/>
</dbReference>
<evidence type="ECO:0000256" key="2">
    <source>
        <dbReference type="ARBA" id="ARBA00022748"/>
    </source>
</evidence>
<dbReference type="EMBL" id="MWBQ01000218">
    <property type="protein sequence ID" value="OQA54320.1"/>
    <property type="molecule type" value="Genomic_DNA"/>
</dbReference>
<evidence type="ECO:0000256" key="4">
    <source>
        <dbReference type="ARBA" id="ARBA00023284"/>
    </source>
</evidence>
<dbReference type="InterPro" id="IPR050553">
    <property type="entry name" value="Thioredoxin_ResA/DsbE_sf"/>
</dbReference>
<sequence length="255" mass="29295">MKTKRLFFLTIFIFVIVLFYSIFAVGKPAPQFQLPDLDGKMYSLNDFSGRPIIISFFTTKCGFCAEELPLLNEIYHTYKDKAGLQVIAINLGESQEAVQKMLDKIPYDYLTLLDQETQLAGTYQIFGVPTAYFIDPLGNAVDIIIGATNRENIMNKLGRIMWYRGLQPIEVENLIKISPQIHLLDFRLEYENPYSDKLNVSYQAITDISQALDTLDKNLTYLVFSGNNKNSREICQQMALNGYQKVYYQLNVENE</sequence>
<dbReference type="AlphaFoldDB" id="A0A1V5SIF2"/>
<dbReference type="SUPFAM" id="SSF52833">
    <property type="entry name" value="Thioredoxin-like"/>
    <property type="match status" value="1"/>
</dbReference>
<dbReference type="Proteomes" id="UP000485569">
    <property type="component" value="Unassembled WGS sequence"/>
</dbReference>
<keyword evidence="2" id="KW-0201">Cytochrome c-type biogenesis</keyword>
<dbReference type="PANTHER" id="PTHR42852">
    <property type="entry name" value="THIOL:DISULFIDE INTERCHANGE PROTEIN DSBE"/>
    <property type="match status" value="1"/>
</dbReference>
<gene>
    <name evidence="6" type="primary">resA_4</name>
    <name evidence="6" type="ORF">BWY41_02148</name>
</gene>
<dbReference type="GO" id="GO:0016209">
    <property type="term" value="F:antioxidant activity"/>
    <property type="evidence" value="ECO:0007669"/>
    <property type="project" value="InterPro"/>
</dbReference>
<comment type="subcellular location">
    <subcellularLocation>
        <location evidence="1">Cell envelope</location>
    </subcellularLocation>
</comment>
<dbReference type="InterPro" id="IPR000866">
    <property type="entry name" value="AhpC/TSA"/>
</dbReference>
<keyword evidence="3" id="KW-1015">Disulfide bond</keyword>
<dbReference type="GO" id="GO:0016491">
    <property type="term" value="F:oxidoreductase activity"/>
    <property type="evidence" value="ECO:0007669"/>
    <property type="project" value="InterPro"/>
</dbReference>
<evidence type="ECO:0000256" key="3">
    <source>
        <dbReference type="ARBA" id="ARBA00023157"/>
    </source>
</evidence>
<evidence type="ECO:0000259" key="5">
    <source>
        <dbReference type="PROSITE" id="PS51352"/>
    </source>
</evidence>
<proteinExistence type="predicted"/>
<dbReference type="Pfam" id="PF00578">
    <property type="entry name" value="AhpC-TSA"/>
    <property type="match status" value="1"/>
</dbReference>